<dbReference type="EMBL" id="DVMQ01000021">
    <property type="protein sequence ID" value="HIU24819.1"/>
    <property type="molecule type" value="Genomic_DNA"/>
</dbReference>
<organism evidence="3 4">
    <name type="scientific">Candidatus Coprovicinus avistercoris</name>
    <dbReference type="NCBI Taxonomy" id="2840754"/>
    <lineage>
        <taxon>Bacteria</taxon>
        <taxon>Bacillati</taxon>
        <taxon>Actinomycetota</taxon>
        <taxon>Coriobacteriia</taxon>
        <taxon>Coriobacteriales</taxon>
        <taxon>Coriobacteriaceae</taxon>
        <taxon>Coriobacteriaceae incertae sedis</taxon>
        <taxon>Candidatus Coprovicinus</taxon>
    </lineage>
</organism>
<accession>A0A9D1L4P5</accession>
<dbReference type="Gene3D" id="3.40.50.10680">
    <property type="entry name" value="CofD-like domains"/>
    <property type="match status" value="1"/>
</dbReference>
<gene>
    <name evidence="3" type="ORF">IAD17_07865</name>
</gene>
<sequence length="346" mass="36823">MRKRVVSLGGGTGQPQVIQALRMLNYAISAVVAMADDGGSTGVLRREMGIVPPGDIRNCLVALAADPTAPLARSFQRRLSGHALGNLILAVLNEEAGSFSEAVAICERMLGCVGSVFPSTEEFIELRGITRDGRTIAGEDMIGHGPCTLSRVWLEPSAPQAFPRAVEAILQADLVVMGPGSLFTSILPNVLVPGIAGAIKATHATRVFVCPKADTQYETWGLAADEYVEALFDHGLDGCVDAVLVHREPPEGGVVTRAFRALTAQDLAAGAARRAFEAARRSPHSEDVLKHIHAVRAHDDVLEHLRSMVPVVVTRDFSLEGAPTAHDPVKLAQAIQGVSECRSQLR</sequence>
<dbReference type="GO" id="GO:0008360">
    <property type="term" value="P:regulation of cell shape"/>
    <property type="evidence" value="ECO:0007669"/>
    <property type="project" value="UniProtKB-UniRule"/>
</dbReference>
<reference evidence="3" key="2">
    <citation type="journal article" date="2021" name="PeerJ">
        <title>Extensive microbial diversity within the chicken gut microbiome revealed by metagenomics and culture.</title>
        <authorList>
            <person name="Gilroy R."/>
            <person name="Ravi A."/>
            <person name="Getino M."/>
            <person name="Pursley I."/>
            <person name="Horton D.L."/>
            <person name="Alikhan N.F."/>
            <person name="Baker D."/>
            <person name="Gharbi K."/>
            <person name="Hall N."/>
            <person name="Watson M."/>
            <person name="Adriaenssens E.M."/>
            <person name="Foster-Nyarko E."/>
            <person name="Jarju S."/>
            <person name="Secka A."/>
            <person name="Antonio M."/>
            <person name="Oren A."/>
            <person name="Chaudhuri R.R."/>
            <person name="La Ragione R."/>
            <person name="Hildebrand F."/>
            <person name="Pallen M.J."/>
        </authorList>
    </citation>
    <scope>NUCLEOTIDE SEQUENCE</scope>
    <source>
        <strain evidence="3">ChiHjej12B11-29160</strain>
    </source>
</reference>
<comment type="similarity">
    <text evidence="2">Belongs to the gluconeogenesis factor family.</text>
</comment>
<comment type="caution">
    <text evidence="3">The sequence shown here is derived from an EMBL/GenBank/DDBJ whole genome shotgun (WGS) entry which is preliminary data.</text>
</comment>
<comment type="function">
    <text evidence="2">Required for morphogenesis under gluconeogenic growth conditions.</text>
</comment>
<dbReference type="HAMAP" id="MF_00973">
    <property type="entry name" value="Gluconeogen_factor"/>
    <property type="match status" value="1"/>
</dbReference>
<evidence type="ECO:0000256" key="2">
    <source>
        <dbReference type="HAMAP-Rule" id="MF_00973"/>
    </source>
</evidence>
<evidence type="ECO:0000313" key="3">
    <source>
        <dbReference type="EMBL" id="HIU24819.1"/>
    </source>
</evidence>
<dbReference type="PANTHER" id="PTHR30135">
    <property type="entry name" value="UNCHARACTERIZED PROTEIN YVCK-RELATED"/>
    <property type="match status" value="1"/>
</dbReference>
<dbReference type="GO" id="GO:0043743">
    <property type="term" value="F:LPPG:FO 2-phospho-L-lactate transferase activity"/>
    <property type="evidence" value="ECO:0007669"/>
    <property type="project" value="InterPro"/>
</dbReference>
<dbReference type="InterPro" id="IPR038136">
    <property type="entry name" value="CofD-like_dom_sf"/>
</dbReference>
<name>A0A9D1L4P5_9ACTN</name>
<evidence type="ECO:0000256" key="1">
    <source>
        <dbReference type="ARBA" id="ARBA00022490"/>
    </source>
</evidence>
<evidence type="ECO:0000313" key="4">
    <source>
        <dbReference type="Proteomes" id="UP000824078"/>
    </source>
</evidence>
<dbReference type="CDD" id="cd07187">
    <property type="entry name" value="YvcK_like"/>
    <property type="match status" value="1"/>
</dbReference>
<dbReference type="NCBIfam" id="TIGR01826">
    <property type="entry name" value="CofD_related"/>
    <property type="match status" value="1"/>
</dbReference>
<protein>
    <recommendedName>
        <fullName evidence="2">Putative gluconeogenesis factor</fullName>
    </recommendedName>
</protein>
<dbReference type="GO" id="GO:0005737">
    <property type="term" value="C:cytoplasm"/>
    <property type="evidence" value="ECO:0007669"/>
    <property type="project" value="UniProtKB-SubCell"/>
</dbReference>
<proteinExistence type="inferred from homology"/>
<dbReference type="InterPro" id="IPR002882">
    <property type="entry name" value="CofD"/>
</dbReference>
<dbReference type="SUPFAM" id="SSF142338">
    <property type="entry name" value="CofD-like"/>
    <property type="match status" value="1"/>
</dbReference>
<dbReference type="PANTHER" id="PTHR30135:SF3">
    <property type="entry name" value="GLUCONEOGENESIS FACTOR-RELATED"/>
    <property type="match status" value="1"/>
</dbReference>
<reference evidence="3" key="1">
    <citation type="submission" date="2020-10" db="EMBL/GenBank/DDBJ databases">
        <authorList>
            <person name="Gilroy R."/>
        </authorList>
    </citation>
    <scope>NUCLEOTIDE SEQUENCE</scope>
    <source>
        <strain evidence="3">ChiHjej12B11-29160</strain>
    </source>
</reference>
<comment type="subcellular location">
    <subcellularLocation>
        <location evidence="2">Cytoplasm</location>
    </subcellularLocation>
</comment>
<keyword evidence="1 2" id="KW-0963">Cytoplasm</keyword>
<dbReference type="AlphaFoldDB" id="A0A9D1L4P5"/>
<dbReference type="InterPro" id="IPR010119">
    <property type="entry name" value="Gluconeogen_factor"/>
</dbReference>
<dbReference type="Pfam" id="PF01933">
    <property type="entry name" value="CofD"/>
    <property type="match status" value="1"/>
</dbReference>
<dbReference type="Proteomes" id="UP000824078">
    <property type="component" value="Unassembled WGS sequence"/>
</dbReference>